<dbReference type="AlphaFoldDB" id="A0A5K7S497"/>
<dbReference type="Proteomes" id="UP001193389">
    <property type="component" value="Chromosome"/>
</dbReference>
<dbReference type="SUPFAM" id="SSF56219">
    <property type="entry name" value="DNase I-like"/>
    <property type="match status" value="1"/>
</dbReference>
<dbReference type="PANTHER" id="PTHR11371:SF31">
    <property type="entry name" value="EXTRACELLULAR NUCLEASE"/>
    <property type="match status" value="1"/>
</dbReference>
<name>A0A5K7S497_9BACT</name>
<dbReference type="EMBL" id="AP018694">
    <property type="protein sequence ID" value="BBE16300.1"/>
    <property type="molecule type" value="Genomic_DNA"/>
</dbReference>
<evidence type="ECO:0000313" key="2">
    <source>
        <dbReference type="Proteomes" id="UP001193389"/>
    </source>
</evidence>
<dbReference type="Gene3D" id="3.60.10.10">
    <property type="entry name" value="Endonuclease/exonuclease/phosphatase"/>
    <property type="match status" value="1"/>
</dbReference>
<organism evidence="1 2">
    <name type="scientific">Aquipluma nitroreducens</name>
    <dbReference type="NCBI Taxonomy" id="2010828"/>
    <lineage>
        <taxon>Bacteria</taxon>
        <taxon>Pseudomonadati</taxon>
        <taxon>Bacteroidota</taxon>
        <taxon>Bacteroidia</taxon>
        <taxon>Marinilabiliales</taxon>
        <taxon>Prolixibacteraceae</taxon>
        <taxon>Aquipluma</taxon>
    </lineage>
</organism>
<protein>
    <recommendedName>
        <fullName evidence="3">Endonuclease/exonuclease/phosphatase domain-containing protein</fullName>
    </recommendedName>
</protein>
<dbReference type="InterPro" id="IPR036691">
    <property type="entry name" value="Endo/exonu/phosph_ase_sf"/>
</dbReference>
<keyword evidence="2" id="KW-1185">Reference proteome</keyword>
<proteinExistence type="predicted"/>
<dbReference type="PANTHER" id="PTHR11371">
    <property type="entry name" value="DEOXYRIBONUCLEASE"/>
    <property type="match status" value="1"/>
</dbReference>
<evidence type="ECO:0000313" key="1">
    <source>
        <dbReference type="EMBL" id="BBE16300.1"/>
    </source>
</evidence>
<dbReference type="KEGG" id="anf:AQPE_0437"/>
<sequence length="347" mass="39679">MKKVKKRLLISGFLVVVLLGFNHVLSSTLTQDRSHRIKKQAFTENTSDTLQICSFNNQFVGSFKNKKNELLSQVLKKFDVVVVQELVAPPVDGAYPDGSAYFADPEAKGFVDAMLGKGFKYVLSTEDTGTGERIHSNGTSTEWWICFYKPGKIELAPDLPNGFLAEDRSKNPDFDRVPYAFSLRSKNRSLDFVLIPVHLRPGEKSGDSPRRAHELQSIARWIENHSQKEKDFIILGDMNIYNKDELVAVTPVNFKSLNFECKNTTTLQPNEIKGKPYDHIMINRTFTWNEVDHNLGFKVINLIQACKPLWDENTPYPGEPYVHDEFRQHFSDHNPVYFQMIGTKDDD</sequence>
<reference evidence="1" key="1">
    <citation type="journal article" date="2020" name="Int. J. Syst. Evol. Microbiol.">
        <title>Aquipluma nitroreducens gen. nov. sp. nov., a novel facultatively anaerobic bacterium isolated from a freshwater lake.</title>
        <authorList>
            <person name="Watanabe M."/>
            <person name="Kojima H."/>
            <person name="Fukui M."/>
        </authorList>
    </citation>
    <scope>NUCLEOTIDE SEQUENCE</scope>
    <source>
        <strain evidence="1">MeG22</strain>
    </source>
</reference>
<gene>
    <name evidence="1" type="ORF">AQPE_0437</name>
</gene>
<dbReference type="RefSeq" id="WP_318349385.1">
    <property type="nucleotide sequence ID" value="NZ_AP018694.1"/>
</dbReference>
<accession>A0A5K7S497</accession>
<evidence type="ECO:0008006" key="3">
    <source>
        <dbReference type="Google" id="ProtNLM"/>
    </source>
</evidence>